<keyword evidence="9 14" id="KW-0472">Membrane</keyword>
<evidence type="ECO:0000256" key="13">
    <source>
        <dbReference type="SAM" id="MobiDB-lite"/>
    </source>
</evidence>
<dbReference type="InterPro" id="IPR007745">
    <property type="entry name" value="Cyt_c_oxidase_Cu-chaperone"/>
</dbReference>
<evidence type="ECO:0000256" key="1">
    <source>
        <dbReference type="ARBA" id="ARBA00004141"/>
    </source>
</evidence>
<gene>
    <name evidence="15" type="primary">MFSD3_1</name>
    <name evidence="15" type="ORF">FOZ62_010358</name>
</gene>
<keyword evidence="8" id="KW-0496">Mitochondrion</keyword>
<dbReference type="Proteomes" id="UP000574390">
    <property type="component" value="Unassembled WGS sequence"/>
</dbReference>
<feature type="transmembrane region" description="Helical" evidence="14">
    <location>
        <begin position="270"/>
        <end position="289"/>
    </location>
</feature>
<evidence type="ECO:0000256" key="3">
    <source>
        <dbReference type="ARBA" id="ARBA00009241"/>
    </source>
</evidence>
<evidence type="ECO:0000256" key="2">
    <source>
        <dbReference type="ARBA" id="ARBA00004569"/>
    </source>
</evidence>
<proteinExistence type="inferred from homology"/>
<dbReference type="SUPFAM" id="SSF47072">
    <property type="entry name" value="Cysteine alpha-hairpin motif"/>
    <property type="match status" value="1"/>
</dbReference>
<feature type="transmembrane region" description="Helical" evidence="14">
    <location>
        <begin position="340"/>
        <end position="359"/>
    </location>
</feature>
<evidence type="ECO:0000256" key="7">
    <source>
        <dbReference type="ARBA" id="ARBA00023008"/>
    </source>
</evidence>
<evidence type="ECO:0000313" key="16">
    <source>
        <dbReference type="Proteomes" id="UP000574390"/>
    </source>
</evidence>
<comment type="caution">
    <text evidence="15">The sequence shown here is derived from an EMBL/GenBank/DDBJ whole genome shotgun (WGS) entry which is preliminary data.</text>
</comment>
<dbReference type="EMBL" id="JABANM010015965">
    <property type="protein sequence ID" value="KAF4730202.1"/>
    <property type="molecule type" value="Genomic_DNA"/>
</dbReference>
<dbReference type="GO" id="GO:0008521">
    <property type="term" value="F:acetyl-CoA transmembrane transporter activity"/>
    <property type="evidence" value="ECO:0007669"/>
    <property type="project" value="InterPro"/>
</dbReference>
<dbReference type="AlphaFoldDB" id="A0A7J6SCC1"/>
<evidence type="ECO:0000256" key="14">
    <source>
        <dbReference type="SAM" id="Phobius"/>
    </source>
</evidence>
<sequence>MNARQDTDDNDLEYPYKGGKAPQQPPVSGESTMSSSSEGNGGEGLKKDFGSIVWLLILYTLQGIPMGMSGVFPLLLKDQGATYSELALFSMCSWPFSLKIFWAPIVDTVYVKSWGRRKTWLVPCQLLISVVLYYLSRHYAEWLHENDVTPLFMCFLILYFLAATQDIAVDGWAITMLSKKNVGYAGTTNSVGQTAGYFLSFSGFLALEKLGFVTLDTFMALMAFIFFVCTVLVAVFKREDDTPQEDEPESLSHVYATIWYMCKMPCIQDVVYLLMVMTLPFGAADSAGLKLQERGVPKDVIALFATLSTPAYILLPWILSKYAASARPLAMMKAVYLPKVMLGVVSMLLVVICPTNALTRSKAHHAEPGDDEVSMLYYCLCFGILIVHAALSQCIFLGKMSFFSQVSDTSIGGTYMTFLNTVSNIGGNLGQQLGLRALDYLSVRSPTTGEVVVDSFYVTCMLGIIFGVVWFKYYGRSLIQRIEAYSPTDWLVHSQQQGTSGGPEHKFIATMGNSSTTTSGTTTTAAAAAIPPTTDSGSKGCNPKVSPTTGKRICCVCKETKAARDECIVMNGEDKCREFILAHNQCLRAEGFEVEDK</sequence>
<evidence type="ECO:0000256" key="9">
    <source>
        <dbReference type="ARBA" id="ARBA00023136"/>
    </source>
</evidence>
<organism evidence="15 16">
    <name type="scientific">Perkinsus olseni</name>
    <name type="common">Perkinsus atlanticus</name>
    <dbReference type="NCBI Taxonomy" id="32597"/>
    <lineage>
        <taxon>Eukaryota</taxon>
        <taxon>Sar</taxon>
        <taxon>Alveolata</taxon>
        <taxon>Perkinsozoa</taxon>
        <taxon>Perkinsea</taxon>
        <taxon>Perkinsida</taxon>
        <taxon>Perkinsidae</taxon>
        <taxon>Perkinsus</taxon>
    </lineage>
</organism>
<dbReference type="PANTHER" id="PTHR12778">
    <property type="entry name" value="SOLUTE CARRIER FAMILY 33 ACETYL-COA TRANSPORTER -RELATED"/>
    <property type="match status" value="1"/>
</dbReference>
<dbReference type="InterPro" id="IPR036259">
    <property type="entry name" value="MFS_trans_sf"/>
</dbReference>
<keyword evidence="5 12" id="KW-0479">Metal-binding</keyword>
<feature type="region of interest" description="Disordered" evidence="13">
    <location>
        <begin position="1"/>
        <end position="42"/>
    </location>
</feature>
<feature type="transmembrane region" description="Helical" evidence="14">
    <location>
        <begin position="148"/>
        <end position="169"/>
    </location>
</feature>
<name>A0A7J6SCC1_PEROL</name>
<dbReference type="GO" id="GO:0005758">
    <property type="term" value="C:mitochondrial intermembrane space"/>
    <property type="evidence" value="ECO:0007669"/>
    <property type="project" value="UniProtKB-SubCell"/>
</dbReference>
<evidence type="ECO:0000313" key="15">
    <source>
        <dbReference type="EMBL" id="KAF4730202.1"/>
    </source>
</evidence>
<feature type="transmembrane region" description="Helical" evidence="14">
    <location>
        <begin position="375"/>
        <end position="398"/>
    </location>
</feature>
<feature type="binding site" evidence="12">
    <location>
        <position position="554"/>
    </location>
    <ligand>
        <name>Cu cation</name>
        <dbReference type="ChEBI" id="CHEBI:23378"/>
    </ligand>
</feature>
<dbReference type="GO" id="GO:0016531">
    <property type="term" value="F:copper chaperone activity"/>
    <property type="evidence" value="ECO:0007669"/>
    <property type="project" value="InterPro"/>
</dbReference>
<evidence type="ECO:0000256" key="5">
    <source>
        <dbReference type="ARBA" id="ARBA00022723"/>
    </source>
</evidence>
<keyword evidence="11" id="KW-0143">Chaperone</keyword>
<dbReference type="PROSITE" id="PS51808">
    <property type="entry name" value="CHCH"/>
    <property type="match status" value="1"/>
</dbReference>
<evidence type="ECO:0000256" key="11">
    <source>
        <dbReference type="ARBA" id="ARBA00023186"/>
    </source>
</evidence>
<dbReference type="InterPro" id="IPR004752">
    <property type="entry name" value="AmpG_permease/AT-1"/>
</dbReference>
<dbReference type="Pfam" id="PF05051">
    <property type="entry name" value="COX17"/>
    <property type="match status" value="1"/>
</dbReference>
<feature type="transmembrane region" description="Helical" evidence="14">
    <location>
        <begin position="301"/>
        <end position="319"/>
    </location>
</feature>
<accession>A0A7J6SCC1</accession>
<dbReference type="SUPFAM" id="SSF103473">
    <property type="entry name" value="MFS general substrate transporter"/>
    <property type="match status" value="1"/>
</dbReference>
<keyword evidence="6 14" id="KW-1133">Transmembrane helix</keyword>
<feature type="transmembrane region" description="Helical" evidence="14">
    <location>
        <begin position="87"/>
        <end position="106"/>
    </location>
</feature>
<dbReference type="InterPro" id="IPR024371">
    <property type="entry name" value="AcetylCoA_trans_1-like"/>
</dbReference>
<feature type="transmembrane region" description="Helical" evidence="14">
    <location>
        <begin position="181"/>
        <end position="206"/>
    </location>
</feature>
<evidence type="ECO:0000256" key="4">
    <source>
        <dbReference type="ARBA" id="ARBA00022692"/>
    </source>
</evidence>
<feature type="transmembrane region" description="Helical" evidence="14">
    <location>
        <begin position="410"/>
        <end position="431"/>
    </location>
</feature>
<comment type="similarity">
    <text evidence="3">Belongs to the COX17 family.</text>
</comment>
<feature type="compositionally biased region" description="Low complexity" evidence="13">
    <location>
        <begin position="28"/>
        <end position="38"/>
    </location>
</feature>
<dbReference type="GO" id="GO:0005507">
    <property type="term" value="F:copper ion binding"/>
    <property type="evidence" value="ECO:0007669"/>
    <property type="project" value="InterPro"/>
</dbReference>
<keyword evidence="4 14" id="KW-0812">Transmembrane</keyword>
<keyword evidence="7 12" id="KW-0186">Copper</keyword>
<dbReference type="Gene3D" id="1.20.1250.20">
    <property type="entry name" value="MFS general substrate transporter like domains"/>
    <property type="match status" value="1"/>
</dbReference>
<dbReference type="GO" id="GO:0016020">
    <property type="term" value="C:membrane"/>
    <property type="evidence" value="ECO:0007669"/>
    <property type="project" value="UniProtKB-SubCell"/>
</dbReference>
<feature type="binding site" evidence="12">
    <location>
        <position position="555"/>
    </location>
    <ligand>
        <name>Cu cation</name>
        <dbReference type="ChEBI" id="CHEBI:23378"/>
    </ligand>
</feature>
<feature type="transmembrane region" description="Helical" evidence="14">
    <location>
        <begin position="218"/>
        <end position="236"/>
    </location>
</feature>
<dbReference type="GO" id="GO:0035348">
    <property type="term" value="P:acetyl-CoA transmembrane transport"/>
    <property type="evidence" value="ECO:0007669"/>
    <property type="project" value="InterPro"/>
</dbReference>
<feature type="transmembrane region" description="Helical" evidence="14">
    <location>
        <begin position="52"/>
        <end position="75"/>
    </location>
</feature>
<protein>
    <submittedName>
        <fullName evidence="15">Major facilitator super domain-containing protein 3</fullName>
    </submittedName>
</protein>
<evidence type="ECO:0000256" key="10">
    <source>
        <dbReference type="ARBA" id="ARBA00023157"/>
    </source>
</evidence>
<evidence type="ECO:0000256" key="12">
    <source>
        <dbReference type="PIRSR" id="PIRSR607745-1"/>
    </source>
</evidence>
<feature type="transmembrane region" description="Helical" evidence="14">
    <location>
        <begin position="451"/>
        <end position="471"/>
    </location>
</feature>
<dbReference type="Pfam" id="PF13000">
    <property type="entry name" value="Acatn"/>
    <property type="match status" value="1"/>
</dbReference>
<feature type="transmembrane region" description="Helical" evidence="14">
    <location>
        <begin position="118"/>
        <end position="136"/>
    </location>
</feature>
<evidence type="ECO:0000256" key="6">
    <source>
        <dbReference type="ARBA" id="ARBA00022989"/>
    </source>
</evidence>
<dbReference type="PANTHER" id="PTHR12778:SF9">
    <property type="entry name" value="ACETYL-COENZYME A TRANSPORTER 1"/>
    <property type="match status" value="1"/>
</dbReference>
<comment type="subcellular location">
    <subcellularLocation>
        <location evidence="1">Membrane</location>
        <topology evidence="1">Multi-pass membrane protein</topology>
    </subcellularLocation>
    <subcellularLocation>
        <location evidence="2">Mitochondrion intermembrane space</location>
    </subcellularLocation>
</comment>
<reference evidence="15 16" key="1">
    <citation type="submission" date="2020-04" db="EMBL/GenBank/DDBJ databases">
        <title>Perkinsus olseni comparative genomics.</title>
        <authorList>
            <person name="Bogema D.R."/>
        </authorList>
    </citation>
    <scope>NUCLEOTIDE SEQUENCE [LARGE SCALE GENOMIC DNA]</scope>
    <source>
        <strain evidence="15">ATCC PRA-205</strain>
    </source>
</reference>
<keyword evidence="10" id="KW-1015">Disulfide bond</keyword>
<dbReference type="Gene3D" id="1.10.287.1130">
    <property type="entry name" value="CytochromE C oxidase copper chaperone"/>
    <property type="match status" value="1"/>
</dbReference>
<dbReference type="InterPro" id="IPR009069">
    <property type="entry name" value="Cys_alpha_HP_mot_SF"/>
</dbReference>
<evidence type="ECO:0000256" key="8">
    <source>
        <dbReference type="ARBA" id="ARBA00023128"/>
    </source>
</evidence>